<keyword evidence="6" id="KW-0812">Transmembrane</keyword>
<feature type="domain" description="DUF5979" evidence="8">
    <location>
        <begin position="758"/>
        <end position="853"/>
    </location>
</feature>
<feature type="domain" description="DUF5979" evidence="8">
    <location>
        <begin position="861"/>
        <end position="963"/>
    </location>
</feature>
<keyword evidence="4" id="KW-0732">Signal</keyword>
<evidence type="ECO:0000256" key="3">
    <source>
        <dbReference type="ARBA" id="ARBA00022525"/>
    </source>
</evidence>
<organism evidence="9 10">
    <name type="scientific">Salana multivorans</name>
    <dbReference type="NCBI Taxonomy" id="120377"/>
    <lineage>
        <taxon>Bacteria</taxon>
        <taxon>Bacillati</taxon>
        <taxon>Actinomycetota</taxon>
        <taxon>Actinomycetes</taxon>
        <taxon>Micrococcales</taxon>
        <taxon>Beutenbergiaceae</taxon>
        <taxon>Salana</taxon>
    </lineage>
</organism>
<feature type="domain" description="DUF5979" evidence="8">
    <location>
        <begin position="662"/>
        <end position="752"/>
    </location>
</feature>
<evidence type="ECO:0000256" key="5">
    <source>
        <dbReference type="ARBA" id="ARBA00023088"/>
    </source>
</evidence>
<evidence type="ECO:0000256" key="2">
    <source>
        <dbReference type="ARBA" id="ARBA00022512"/>
    </source>
</evidence>
<evidence type="ECO:0000256" key="6">
    <source>
        <dbReference type="SAM" id="Phobius"/>
    </source>
</evidence>
<dbReference type="RefSeq" id="WP_123737905.1">
    <property type="nucleotide sequence ID" value="NZ_RKHQ01000001.1"/>
</dbReference>
<evidence type="ECO:0008006" key="11">
    <source>
        <dbReference type="Google" id="ProtNLM"/>
    </source>
</evidence>
<keyword evidence="3" id="KW-0964">Secreted</keyword>
<keyword evidence="6" id="KW-0472">Membrane</keyword>
<dbReference type="Pfam" id="PF19407">
    <property type="entry name" value="DUF5979"/>
    <property type="match status" value="6"/>
</dbReference>
<dbReference type="GO" id="GO:0007155">
    <property type="term" value="P:cell adhesion"/>
    <property type="evidence" value="ECO:0007669"/>
    <property type="project" value="InterPro"/>
</dbReference>
<keyword evidence="10" id="KW-1185">Reference proteome</keyword>
<dbReference type="PROSITE" id="PS51318">
    <property type="entry name" value="TAT"/>
    <property type="match status" value="1"/>
</dbReference>
<evidence type="ECO:0000313" key="10">
    <source>
        <dbReference type="Proteomes" id="UP000275356"/>
    </source>
</evidence>
<dbReference type="InterPro" id="IPR011252">
    <property type="entry name" value="Fibrogen-bd_dom1"/>
</dbReference>
<dbReference type="OrthoDB" id="5056942at2"/>
<protein>
    <recommendedName>
        <fullName evidence="11">LPXTG-motif cell wall-anchored protein</fullName>
    </recommendedName>
</protein>
<gene>
    <name evidence="9" type="ORF">EDD28_0175</name>
</gene>
<dbReference type="InterPro" id="IPR041171">
    <property type="entry name" value="SDR_Ig"/>
</dbReference>
<dbReference type="EMBL" id="RKHQ01000001">
    <property type="protein sequence ID" value="ROR95614.1"/>
    <property type="molecule type" value="Genomic_DNA"/>
</dbReference>
<dbReference type="Pfam" id="PF17961">
    <property type="entry name" value="Big_8"/>
    <property type="match status" value="1"/>
</dbReference>
<comment type="subcellular location">
    <subcellularLocation>
        <location evidence="1">Secreted</location>
        <location evidence="1">Cell wall</location>
        <topology evidence="1">Peptidoglycan-anchor</topology>
    </subcellularLocation>
</comment>
<dbReference type="AlphaFoldDB" id="A0A3N2D832"/>
<evidence type="ECO:0000259" key="7">
    <source>
        <dbReference type="Pfam" id="PF17961"/>
    </source>
</evidence>
<dbReference type="InterPro" id="IPR006311">
    <property type="entry name" value="TAT_signal"/>
</dbReference>
<evidence type="ECO:0000313" key="9">
    <source>
        <dbReference type="EMBL" id="ROR95614.1"/>
    </source>
</evidence>
<reference evidence="9 10" key="1">
    <citation type="submission" date="2018-11" db="EMBL/GenBank/DDBJ databases">
        <title>Sequencing the genomes of 1000 actinobacteria strains.</title>
        <authorList>
            <person name="Klenk H.-P."/>
        </authorList>
    </citation>
    <scope>NUCLEOTIDE SEQUENCE [LARGE SCALE GENOMIC DNA]</scope>
    <source>
        <strain evidence="9 10">DSM 13521</strain>
    </source>
</reference>
<keyword evidence="5" id="KW-0572">Peptidoglycan-anchor</keyword>
<keyword evidence="2" id="KW-0134">Cell wall</keyword>
<dbReference type="InterPro" id="IPR046022">
    <property type="entry name" value="DUF5979"/>
</dbReference>
<proteinExistence type="predicted"/>
<name>A0A3N2D832_9MICO</name>
<evidence type="ECO:0000256" key="4">
    <source>
        <dbReference type="ARBA" id="ARBA00022729"/>
    </source>
</evidence>
<feature type="domain" description="DUF5979" evidence="8">
    <location>
        <begin position="370"/>
        <end position="461"/>
    </location>
</feature>
<comment type="caution">
    <text evidence="9">The sequence shown here is derived from an EMBL/GenBank/DDBJ whole genome shotgun (WGS) entry which is preliminary data.</text>
</comment>
<evidence type="ECO:0000256" key="1">
    <source>
        <dbReference type="ARBA" id="ARBA00004168"/>
    </source>
</evidence>
<feature type="domain" description="DUF5979" evidence="8">
    <location>
        <begin position="566"/>
        <end position="656"/>
    </location>
</feature>
<dbReference type="Gene3D" id="2.60.40.1280">
    <property type="match status" value="1"/>
</dbReference>
<dbReference type="SUPFAM" id="SSF49401">
    <property type="entry name" value="Bacterial adhesins"/>
    <property type="match status" value="1"/>
</dbReference>
<feature type="domain" description="SDR-like Ig" evidence="7">
    <location>
        <begin position="76"/>
        <end position="172"/>
    </location>
</feature>
<evidence type="ECO:0000259" key="8">
    <source>
        <dbReference type="Pfam" id="PF19407"/>
    </source>
</evidence>
<feature type="domain" description="DUF5979" evidence="8">
    <location>
        <begin position="467"/>
        <end position="542"/>
    </location>
</feature>
<sequence>MSHSSLAADPADPGAVAPRRRAVVAVLLTLALALAMMVVGPLAPVAQAAPDGCVGGVISADDVEVTYTTSSGGSTVTAWETFQFDVALTDLDGMAEGCQAVVALDPTRFDGLQDVTRYLNADGSASETRRADTVAVMVVDRDARTLTFTLTDYAETHADVTANGWVRAQINSSFDRGEQVPIRVTVNGTTVPQPPVTGQECPDVCGQPDTGASKWGGDYGDGTGSVTIGTPVLEVERYADLVIEDVLISPNQSIVGVADVFAYNCVNTWGEPGTLPAGGGECQTGQHIPATATPVDGAEHAWRVTTQGDPAEIGSVFFLLRLDMTFTGEGPWEDRATITSSFPEESWETGVEVTKFAVGGGASGSERGTFSVTKAIDWNGADAYPVGDFSGTWSATLPDNSTRSGAWTVAAGQTWTSEALPTGSVVTLAEEANTNLWTPTWDRSTLTIEGGGNVAATVTNTLRVGWFEVKKVVDWSGVTPWDITFTGTWVAELDGTSIASGTWSVDAENGWRWVSPTKLPAGARVTLSEDATPGWTSSWNDEQVIYVPQGRRTCPEVTNTLQLGRFSIAKQVEWNGLDPAETGAFTGTWRATVGEDVVGSGDWSAEAGSTWTSPDLPVGSVVTYTEDQATGWTAAWSADSVTVAPGEAVVATVTNSRDAGRFSVTKKIDWKGQQQLRASTYAGTWVATLGGERIASGQWSAEADGTWTSPMLPAGAEVVLTENESRTWTPVWTSDRVTIVNGRTAASTVTNDLNLGQFSITKAVEWNDVATYDVGPFTGTWTAVLPDDSTQEGTWQAADGETWSSPVLPAGSTVTYTEDAPADQPAVGWTNAWSSEDVTIATGEVVPVTVTNSAELLTAPFSASKVIEGSGRALVPATATFTLAYRYPAGVGYAAGEGTLVLPGDGTVVVSGQLPVGARLTLEELAPVAVSGGTWQTPELSAETVTIAGGGEPVGVTVTNTITETPASTTPASATPRHPDTGAGPVLPVGIVAVVLLTAGGIALVARRRSA</sequence>
<dbReference type="Proteomes" id="UP000275356">
    <property type="component" value="Unassembled WGS sequence"/>
</dbReference>
<dbReference type="InterPro" id="IPR008966">
    <property type="entry name" value="Adhesion_dom_sf"/>
</dbReference>
<feature type="transmembrane region" description="Helical" evidence="6">
    <location>
        <begin position="986"/>
        <end position="1006"/>
    </location>
</feature>
<accession>A0A3N2D832</accession>
<keyword evidence="6" id="KW-1133">Transmembrane helix</keyword>